<proteinExistence type="predicted"/>
<keyword evidence="2" id="KW-1185">Reference proteome</keyword>
<protein>
    <submittedName>
        <fullName evidence="1">Uncharacterized protein</fullName>
    </submittedName>
</protein>
<dbReference type="KEGG" id="rml:FF011L_39390"/>
<gene>
    <name evidence="1" type="ORF">FF011L_39390</name>
</gene>
<organism evidence="1 2">
    <name type="scientific">Roseimaritima multifibrata</name>
    <dbReference type="NCBI Taxonomy" id="1930274"/>
    <lineage>
        <taxon>Bacteria</taxon>
        <taxon>Pseudomonadati</taxon>
        <taxon>Planctomycetota</taxon>
        <taxon>Planctomycetia</taxon>
        <taxon>Pirellulales</taxon>
        <taxon>Pirellulaceae</taxon>
        <taxon>Roseimaritima</taxon>
    </lineage>
</organism>
<reference evidence="1 2" key="1">
    <citation type="submission" date="2019-02" db="EMBL/GenBank/DDBJ databases">
        <title>Deep-cultivation of Planctomycetes and their phenomic and genomic characterization uncovers novel biology.</title>
        <authorList>
            <person name="Wiegand S."/>
            <person name="Jogler M."/>
            <person name="Boedeker C."/>
            <person name="Pinto D."/>
            <person name="Vollmers J."/>
            <person name="Rivas-Marin E."/>
            <person name="Kohn T."/>
            <person name="Peeters S.H."/>
            <person name="Heuer A."/>
            <person name="Rast P."/>
            <person name="Oberbeckmann S."/>
            <person name="Bunk B."/>
            <person name="Jeske O."/>
            <person name="Meyerdierks A."/>
            <person name="Storesund J.E."/>
            <person name="Kallscheuer N."/>
            <person name="Luecker S."/>
            <person name="Lage O.M."/>
            <person name="Pohl T."/>
            <person name="Merkel B.J."/>
            <person name="Hornburger P."/>
            <person name="Mueller R.-W."/>
            <person name="Bruemmer F."/>
            <person name="Labrenz M."/>
            <person name="Spormann A.M."/>
            <person name="Op den Camp H."/>
            <person name="Overmann J."/>
            <person name="Amann R."/>
            <person name="Jetten M.S.M."/>
            <person name="Mascher T."/>
            <person name="Medema M.H."/>
            <person name="Devos D.P."/>
            <person name="Kaster A.-K."/>
            <person name="Ovreas L."/>
            <person name="Rohde M."/>
            <person name="Galperin M.Y."/>
            <person name="Jogler C."/>
        </authorList>
    </citation>
    <scope>NUCLEOTIDE SEQUENCE [LARGE SCALE GENOMIC DNA]</scope>
    <source>
        <strain evidence="1 2">FF011L</strain>
    </source>
</reference>
<dbReference type="Proteomes" id="UP000320672">
    <property type="component" value="Chromosome"/>
</dbReference>
<evidence type="ECO:0000313" key="1">
    <source>
        <dbReference type="EMBL" id="QDS95152.1"/>
    </source>
</evidence>
<sequence length="91" mass="10350">MAFASVTCVPKDEIETFLAEPYEIYTTHAIFLIAIGRANFIVCWVNENGARRWGQENDKDRMESWARISELVQTGTGSHFLAPIFLPKNSQ</sequence>
<evidence type="ECO:0000313" key="2">
    <source>
        <dbReference type="Proteomes" id="UP000320672"/>
    </source>
</evidence>
<dbReference type="OrthoDB" id="9816424at2"/>
<name>A0A517MJT8_9BACT</name>
<dbReference type="EMBL" id="CP036262">
    <property type="protein sequence ID" value="QDS95152.1"/>
    <property type="molecule type" value="Genomic_DNA"/>
</dbReference>
<dbReference type="RefSeq" id="WP_145353109.1">
    <property type="nucleotide sequence ID" value="NZ_CP036262.1"/>
</dbReference>
<accession>A0A517MJT8</accession>
<dbReference type="AlphaFoldDB" id="A0A517MJT8"/>